<reference evidence="1" key="1">
    <citation type="submission" date="2022-07" db="EMBL/GenBank/DDBJ databases">
        <title>Enhanced cultured diversity of the mouse gut microbiota enables custom-made synthetic communities.</title>
        <authorList>
            <person name="Afrizal A."/>
        </authorList>
    </citation>
    <scope>NUCLEOTIDE SEQUENCE</scope>
    <source>
        <strain evidence="1">DSM 28593</strain>
    </source>
</reference>
<dbReference type="RefSeq" id="WP_257532608.1">
    <property type="nucleotide sequence ID" value="NZ_JANKAS010000014.1"/>
</dbReference>
<sequence length="226" mass="27227">MTKKIDLIYDSTEKCLVCHREFPIKKVRKSRIRIVKQDEDFCTYYDSTNPYFYEFLMCTHCKTVFIDSFREYLKEGDIEISKKLVELYSQMQETDHLIGERNLEDALRISKLAILTGQILKVPHGLMASILMRVAWFNRYKENKVEEEKYLQYAYEEYEKAYKKGEKIISEEMQTYLLGELSYRLEEIEKTRMWFSRLFALKGNIAIVNRGRDRWLTIREREKGLL</sequence>
<dbReference type="Proteomes" id="UP001205748">
    <property type="component" value="Unassembled WGS sequence"/>
</dbReference>
<dbReference type="InterPro" id="IPR018708">
    <property type="entry name" value="DUF2225"/>
</dbReference>
<protein>
    <submittedName>
        <fullName evidence="1">DUF2225 domain-containing protein</fullName>
    </submittedName>
</protein>
<evidence type="ECO:0000313" key="2">
    <source>
        <dbReference type="Proteomes" id="UP001205748"/>
    </source>
</evidence>
<name>A0AAE3HI45_9FIRM</name>
<dbReference type="Pfam" id="PF09986">
    <property type="entry name" value="DUF2225"/>
    <property type="match status" value="1"/>
</dbReference>
<dbReference type="EMBL" id="JANKAS010000014">
    <property type="protein sequence ID" value="MCR1899859.1"/>
    <property type="molecule type" value="Genomic_DNA"/>
</dbReference>
<evidence type="ECO:0000313" key="1">
    <source>
        <dbReference type="EMBL" id="MCR1899859.1"/>
    </source>
</evidence>
<organism evidence="1 2">
    <name type="scientific">Irregularibacter muris</name>
    <dbReference type="NCBI Taxonomy" id="1796619"/>
    <lineage>
        <taxon>Bacteria</taxon>
        <taxon>Bacillati</taxon>
        <taxon>Bacillota</taxon>
        <taxon>Clostridia</taxon>
        <taxon>Eubacteriales</taxon>
        <taxon>Eubacteriaceae</taxon>
        <taxon>Irregularibacter</taxon>
    </lineage>
</organism>
<keyword evidence="2" id="KW-1185">Reference proteome</keyword>
<comment type="caution">
    <text evidence="1">The sequence shown here is derived from an EMBL/GenBank/DDBJ whole genome shotgun (WGS) entry which is preliminary data.</text>
</comment>
<gene>
    <name evidence="1" type="ORF">NSA47_12835</name>
</gene>
<accession>A0AAE3HI45</accession>
<proteinExistence type="predicted"/>
<dbReference type="AlphaFoldDB" id="A0AAE3HI45"/>